<organism evidence="2 3">
    <name type="scientific">Neodothiora populina</name>
    <dbReference type="NCBI Taxonomy" id="2781224"/>
    <lineage>
        <taxon>Eukaryota</taxon>
        <taxon>Fungi</taxon>
        <taxon>Dikarya</taxon>
        <taxon>Ascomycota</taxon>
        <taxon>Pezizomycotina</taxon>
        <taxon>Dothideomycetes</taxon>
        <taxon>Dothideomycetidae</taxon>
        <taxon>Dothideales</taxon>
        <taxon>Dothioraceae</taxon>
        <taxon>Neodothiora</taxon>
    </lineage>
</organism>
<dbReference type="GeneID" id="95973869"/>
<comment type="caution">
    <text evidence="2">The sequence shown here is derived from an EMBL/GenBank/DDBJ whole genome shotgun (WGS) entry which is preliminary data.</text>
</comment>
<gene>
    <name evidence="2" type="ORF">AAFC00_000166</name>
</gene>
<feature type="compositionally biased region" description="Polar residues" evidence="1">
    <location>
        <begin position="1"/>
        <end position="29"/>
    </location>
</feature>
<evidence type="ECO:0000313" key="2">
    <source>
        <dbReference type="EMBL" id="KAL1296690.1"/>
    </source>
</evidence>
<reference evidence="2 3" key="1">
    <citation type="submission" date="2024-07" db="EMBL/GenBank/DDBJ databases">
        <title>Draft sequence of the Neodothiora populina.</title>
        <authorList>
            <person name="Drown D.D."/>
            <person name="Schuette U.S."/>
            <person name="Buechlein A.B."/>
            <person name="Rusch D.R."/>
            <person name="Winton L.W."/>
            <person name="Adams G.A."/>
        </authorList>
    </citation>
    <scope>NUCLEOTIDE SEQUENCE [LARGE SCALE GENOMIC DNA]</scope>
    <source>
        <strain evidence="2 3">CPC 39397</strain>
    </source>
</reference>
<keyword evidence="3" id="KW-1185">Reference proteome</keyword>
<sequence>MSTRTQPKNQPLSTSKALVPTSKSLTKTPASAVKKTTPSSTATKPKPKTSAPAPTGNWVNQRVQNTIAGAGSAVGSVAYGVGNGVSSVGRGIGNSIASTTRYWGQGVAGYGNDIKDAVRAGGPRVPTAGNPLGIGGMGSAKGLLPGGKLLAGSGGNVHAAGRGSGSNPLGI</sequence>
<feature type="region of interest" description="Disordered" evidence="1">
    <location>
        <begin position="1"/>
        <end position="57"/>
    </location>
</feature>
<evidence type="ECO:0000313" key="3">
    <source>
        <dbReference type="Proteomes" id="UP001562354"/>
    </source>
</evidence>
<accession>A0ABR3P2X6</accession>
<feature type="compositionally biased region" description="Low complexity" evidence="1">
    <location>
        <begin position="30"/>
        <end position="55"/>
    </location>
</feature>
<dbReference type="RefSeq" id="XP_069196372.1">
    <property type="nucleotide sequence ID" value="XM_069340927.1"/>
</dbReference>
<name>A0ABR3P2X6_9PEZI</name>
<proteinExistence type="predicted"/>
<protein>
    <submittedName>
        <fullName evidence="2">Uncharacterized protein</fullName>
    </submittedName>
</protein>
<dbReference type="EMBL" id="JBFMKM010000018">
    <property type="protein sequence ID" value="KAL1296690.1"/>
    <property type="molecule type" value="Genomic_DNA"/>
</dbReference>
<dbReference type="Proteomes" id="UP001562354">
    <property type="component" value="Unassembled WGS sequence"/>
</dbReference>
<evidence type="ECO:0000256" key="1">
    <source>
        <dbReference type="SAM" id="MobiDB-lite"/>
    </source>
</evidence>